<feature type="transmembrane region" description="Helical" evidence="8">
    <location>
        <begin position="235"/>
        <end position="254"/>
    </location>
</feature>
<dbReference type="InterPro" id="IPR035952">
    <property type="entry name" value="Rhomboid-like_sf"/>
</dbReference>
<dbReference type="EMBL" id="FWXT01000002">
    <property type="protein sequence ID" value="SMC87674.1"/>
    <property type="molecule type" value="Genomic_DNA"/>
</dbReference>
<dbReference type="STRING" id="151894.SAMN04488524_3139"/>
<feature type="transmembrane region" description="Helical" evidence="8">
    <location>
        <begin position="315"/>
        <end position="333"/>
    </location>
</feature>
<organism evidence="10 11">
    <name type="scientific">Pedobacter africanus</name>
    <dbReference type="NCBI Taxonomy" id="151894"/>
    <lineage>
        <taxon>Bacteria</taxon>
        <taxon>Pseudomonadati</taxon>
        <taxon>Bacteroidota</taxon>
        <taxon>Sphingobacteriia</taxon>
        <taxon>Sphingobacteriales</taxon>
        <taxon>Sphingobacteriaceae</taxon>
        <taxon>Pedobacter</taxon>
    </lineage>
</organism>
<reference evidence="11" key="1">
    <citation type="submission" date="2017-04" db="EMBL/GenBank/DDBJ databases">
        <authorList>
            <person name="Varghese N."/>
            <person name="Submissions S."/>
        </authorList>
    </citation>
    <scope>NUCLEOTIDE SEQUENCE [LARGE SCALE GENOMIC DNA]</scope>
    <source>
        <strain evidence="11">DSM 12126</strain>
    </source>
</reference>
<evidence type="ECO:0000256" key="7">
    <source>
        <dbReference type="SAM" id="Coils"/>
    </source>
</evidence>
<dbReference type="RefSeq" id="WP_084239950.1">
    <property type="nucleotide sequence ID" value="NZ_FWXT01000002.1"/>
</dbReference>
<dbReference type="InterPro" id="IPR022764">
    <property type="entry name" value="Peptidase_S54_rhomboid_dom"/>
</dbReference>
<dbReference type="Pfam" id="PF01694">
    <property type="entry name" value="Rhomboid"/>
    <property type="match status" value="1"/>
</dbReference>
<keyword evidence="11" id="KW-1185">Reference proteome</keyword>
<evidence type="ECO:0000256" key="1">
    <source>
        <dbReference type="ARBA" id="ARBA00004141"/>
    </source>
</evidence>
<evidence type="ECO:0000256" key="2">
    <source>
        <dbReference type="ARBA" id="ARBA00009045"/>
    </source>
</evidence>
<dbReference type="SUPFAM" id="SSF144091">
    <property type="entry name" value="Rhomboid-like"/>
    <property type="match status" value="1"/>
</dbReference>
<feature type="domain" description="Peptidase S54 rhomboid" evidence="9">
    <location>
        <begin position="196"/>
        <end position="332"/>
    </location>
</feature>
<evidence type="ECO:0000256" key="4">
    <source>
        <dbReference type="ARBA" id="ARBA00022801"/>
    </source>
</evidence>
<evidence type="ECO:0000256" key="5">
    <source>
        <dbReference type="ARBA" id="ARBA00022989"/>
    </source>
</evidence>
<dbReference type="GO" id="GO:0016020">
    <property type="term" value="C:membrane"/>
    <property type="evidence" value="ECO:0007669"/>
    <property type="project" value="UniProtKB-SubCell"/>
</dbReference>
<feature type="transmembrane region" description="Helical" evidence="8">
    <location>
        <begin position="206"/>
        <end position="228"/>
    </location>
</feature>
<evidence type="ECO:0000313" key="10">
    <source>
        <dbReference type="EMBL" id="SMC87674.1"/>
    </source>
</evidence>
<gene>
    <name evidence="10" type="ORF">SAMN04488524_3139</name>
</gene>
<dbReference type="Gene3D" id="1.20.1540.10">
    <property type="entry name" value="Rhomboid-like"/>
    <property type="match status" value="1"/>
</dbReference>
<dbReference type="PANTHER" id="PTHR43731:SF14">
    <property type="entry name" value="PRESENILIN-ASSOCIATED RHOMBOID-LIKE PROTEIN, MITOCHONDRIAL"/>
    <property type="match status" value="1"/>
</dbReference>
<keyword evidence="7" id="KW-0175">Coiled coil</keyword>
<comment type="subcellular location">
    <subcellularLocation>
        <location evidence="1">Membrane</location>
        <topology evidence="1">Multi-pass membrane protein</topology>
    </subcellularLocation>
</comment>
<keyword evidence="3 8" id="KW-0812">Transmembrane</keyword>
<accession>A0A1W2CRV3</accession>
<evidence type="ECO:0000313" key="11">
    <source>
        <dbReference type="Proteomes" id="UP000192756"/>
    </source>
</evidence>
<comment type="similarity">
    <text evidence="2">Belongs to the peptidase S54 family.</text>
</comment>
<dbReference type="PANTHER" id="PTHR43731">
    <property type="entry name" value="RHOMBOID PROTEASE"/>
    <property type="match status" value="1"/>
</dbReference>
<dbReference type="Proteomes" id="UP000192756">
    <property type="component" value="Unassembled WGS sequence"/>
</dbReference>
<dbReference type="GO" id="GO:0006508">
    <property type="term" value="P:proteolysis"/>
    <property type="evidence" value="ECO:0007669"/>
    <property type="project" value="UniProtKB-KW"/>
</dbReference>
<dbReference type="InterPro" id="IPR050925">
    <property type="entry name" value="Rhomboid_protease_S54"/>
</dbReference>
<name>A0A1W2CRV3_9SPHI</name>
<sequence length="486" mass="54558">MAIGFTPKYKQEFALSVFTPQQYIVLALSAAKSLNWEILDPSNIGFTALAKGGMFSDPAMIKFKVVENLVSVESSTLGNAMADFGKNKKNVGQLLDAIKELEPNFTAEDLDRQYDSLARVPDEQDVLQQAPATAKENFKDFIGLFVPRKGYFVTPLIVDLNLVIFAVMAFCGVGIFEPESESLINWGANFKPETLNQPWRLITNCFLHIGIFHLLMNMYALIYIGLLLEPYLGKLRFLSAYLLAGIGASVASLWWHDLTISAGASGAIFGMYGVFLAMLTTKLIDESVRKTLLTSISVFVGYNLLYGVTGGIDNAAHIGGLFSGLMIGYVMIPSLKRYEVLKLKLVTIAVLCVLILSTSFAVYQSMPNNIAEYEKRIKPFAYNESMAMEVFNLPENTSTSKTLYEIKNRGIYYWKENIKLINELDSMDLPEVLHKKHALLINYCQLRIKYYEVLYKAFEEDTEKYKNELEGYNGQIEAVINKIEAQ</sequence>
<feature type="transmembrane region" description="Helical" evidence="8">
    <location>
        <begin position="156"/>
        <end position="176"/>
    </location>
</feature>
<dbReference type="GO" id="GO:0004252">
    <property type="term" value="F:serine-type endopeptidase activity"/>
    <property type="evidence" value="ECO:0007669"/>
    <property type="project" value="InterPro"/>
</dbReference>
<keyword evidence="4" id="KW-0378">Hydrolase</keyword>
<keyword evidence="10" id="KW-0645">Protease</keyword>
<feature type="transmembrane region" description="Helical" evidence="8">
    <location>
        <begin position="260"/>
        <end position="279"/>
    </location>
</feature>
<evidence type="ECO:0000256" key="3">
    <source>
        <dbReference type="ARBA" id="ARBA00022692"/>
    </source>
</evidence>
<protein>
    <submittedName>
        <fullName evidence="10">Rhomboid protease GluP</fullName>
    </submittedName>
</protein>
<feature type="coiled-coil region" evidence="7">
    <location>
        <begin position="455"/>
        <end position="482"/>
    </location>
</feature>
<keyword evidence="6 8" id="KW-0472">Membrane</keyword>
<dbReference type="OrthoDB" id="9778341at2"/>
<dbReference type="AlphaFoldDB" id="A0A1W2CRV3"/>
<evidence type="ECO:0000256" key="6">
    <source>
        <dbReference type="ARBA" id="ARBA00023136"/>
    </source>
</evidence>
<feature type="transmembrane region" description="Helical" evidence="8">
    <location>
        <begin position="345"/>
        <end position="363"/>
    </location>
</feature>
<proteinExistence type="inferred from homology"/>
<evidence type="ECO:0000256" key="8">
    <source>
        <dbReference type="SAM" id="Phobius"/>
    </source>
</evidence>
<evidence type="ECO:0000259" key="9">
    <source>
        <dbReference type="Pfam" id="PF01694"/>
    </source>
</evidence>
<keyword evidence="5 8" id="KW-1133">Transmembrane helix</keyword>
<feature type="transmembrane region" description="Helical" evidence="8">
    <location>
        <begin position="291"/>
        <end position="309"/>
    </location>
</feature>